<evidence type="ECO:0000256" key="1">
    <source>
        <dbReference type="ARBA" id="ARBA00004141"/>
    </source>
</evidence>
<accession>A0A068ZYN9</accession>
<dbReference type="Gene3D" id="1.10.3080.10">
    <property type="entry name" value="Clc chloride channel"/>
    <property type="match status" value="1"/>
</dbReference>
<feature type="transmembrane region" description="Helical" evidence="5">
    <location>
        <begin position="157"/>
        <end position="182"/>
    </location>
</feature>
<dbReference type="EMBL" id="LK932358">
    <property type="protein sequence ID" value="CDS83952.1"/>
    <property type="molecule type" value="Genomic_DNA"/>
</dbReference>
<dbReference type="SUPFAM" id="SSF81340">
    <property type="entry name" value="Clc chloride channel"/>
    <property type="match status" value="1"/>
</dbReference>
<dbReference type="PANTHER" id="PTHR43427:SF12">
    <property type="entry name" value="CHLORIDE TRANSPORTER"/>
    <property type="match status" value="1"/>
</dbReference>
<reference evidence="6" key="1">
    <citation type="submission" date="2014-07" db="EMBL/GenBank/DDBJ databases">
        <authorList>
            <person name="Monot Marc"/>
        </authorList>
    </citation>
    <scope>NUCLEOTIDE SEQUENCE</scope>
    <source>
        <strain evidence="8">7032989</strain>
        <strain evidence="7">7032994</strain>
    </source>
</reference>
<feature type="transmembrane region" description="Helical" evidence="5">
    <location>
        <begin position="268"/>
        <end position="287"/>
    </location>
</feature>
<feature type="transmembrane region" description="Helical" evidence="5">
    <location>
        <begin position="64"/>
        <end position="82"/>
    </location>
</feature>
<feature type="transmembrane region" description="Helical" evidence="5">
    <location>
        <begin position="231"/>
        <end position="256"/>
    </location>
</feature>
<dbReference type="InterPro" id="IPR001807">
    <property type="entry name" value="ClC"/>
</dbReference>
<keyword evidence="4 5" id="KW-0472">Membrane</keyword>
<dbReference type="EMBL" id="LK933532">
    <property type="protein sequence ID" value="CDT81431.1"/>
    <property type="molecule type" value="Genomic_DNA"/>
</dbReference>
<protein>
    <submittedName>
        <fullName evidence="6">Chloride ion channel protein</fullName>
    </submittedName>
    <submittedName>
        <fullName evidence="7">Chloride transporter, ClC family</fullName>
    </submittedName>
</protein>
<evidence type="ECO:0000313" key="6">
    <source>
        <dbReference type="EMBL" id="CDS83844.1"/>
    </source>
</evidence>
<dbReference type="InterPro" id="IPR050368">
    <property type="entry name" value="ClC-type_chloride_channel"/>
</dbReference>
<dbReference type="Pfam" id="PF00654">
    <property type="entry name" value="Voltage_CLC"/>
    <property type="match status" value="1"/>
</dbReference>
<evidence type="ECO:0000256" key="4">
    <source>
        <dbReference type="ARBA" id="ARBA00023136"/>
    </source>
</evidence>
<proteinExistence type="predicted"/>
<feature type="transmembrane region" description="Helical" evidence="5">
    <location>
        <begin position="307"/>
        <end position="327"/>
    </location>
</feature>
<evidence type="ECO:0000256" key="3">
    <source>
        <dbReference type="ARBA" id="ARBA00022989"/>
    </source>
</evidence>
<organism evidence="6">
    <name type="scientific">Clostridioides difficile</name>
    <name type="common">Peptoclostridium difficile</name>
    <dbReference type="NCBI Taxonomy" id="1496"/>
    <lineage>
        <taxon>Bacteria</taxon>
        <taxon>Bacillati</taxon>
        <taxon>Bacillota</taxon>
        <taxon>Clostridia</taxon>
        <taxon>Peptostreptococcales</taxon>
        <taxon>Peptostreptococcaceae</taxon>
        <taxon>Clostridioides</taxon>
    </lineage>
</organism>
<dbReference type="GO" id="GO:0015108">
    <property type="term" value="F:chloride transmembrane transporter activity"/>
    <property type="evidence" value="ECO:0007669"/>
    <property type="project" value="InterPro"/>
</dbReference>
<keyword evidence="3 5" id="KW-1133">Transmembrane helix</keyword>
<evidence type="ECO:0000256" key="5">
    <source>
        <dbReference type="SAM" id="Phobius"/>
    </source>
</evidence>
<keyword evidence="2 5" id="KW-0812">Transmembrane</keyword>
<feature type="transmembrane region" description="Helical" evidence="5">
    <location>
        <begin position="383"/>
        <end position="403"/>
    </location>
</feature>
<gene>
    <name evidence="8" type="ORF">BN1095_880001</name>
    <name evidence="6" type="ORF">BN1096_240028</name>
    <name evidence="7" type="ORF">BN1097_230027</name>
</gene>
<feature type="transmembrane region" description="Helical" evidence="5">
    <location>
        <begin position="21"/>
        <end position="44"/>
    </location>
</feature>
<dbReference type="EMBL" id="LK932474">
    <property type="protein sequence ID" value="CDS83844.1"/>
    <property type="molecule type" value="Genomic_DNA"/>
</dbReference>
<evidence type="ECO:0000313" key="7">
    <source>
        <dbReference type="EMBL" id="CDS83952.1"/>
    </source>
</evidence>
<evidence type="ECO:0000313" key="8">
    <source>
        <dbReference type="EMBL" id="CDT81431.1"/>
    </source>
</evidence>
<dbReference type="AlphaFoldDB" id="A0A068ZYN9"/>
<dbReference type="InterPro" id="IPR014743">
    <property type="entry name" value="Cl-channel_core"/>
</dbReference>
<feature type="transmembrane region" description="Helical" evidence="5">
    <location>
        <begin position="339"/>
        <end position="363"/>
    </location>
</feature>
<evidence type="ECO:0000256" key="2">
    <source>
        <dbReference type="ARBA" id="ARBA00022692"/>
    </source>
</evidence>
<dbReference type="GO" id="GO:0016020">
    <property type="term" value="C:membrane"/>
    <property type="evidence" value="ECO:0007669"/>
    <property type="project" value="UniProtKB-SubCell"/>
</dbReference>
<name>A0A068ZYN9_CLODI</name>
<dbReference type="PRINTS" id="PR00762">
    <property type="entry name" value="CLCHANNEL"/>
</dbReference>
<sequence length="418" mass="45584">MIEKFKTLIWIKMIIRIKSVYKTYGGLFLLGLIGIPVGAIIGLIDTIFGTVLLKVTDIRETYPMYLIPFLAVVGVVIAYCYFKFGGKSSKGMNLIFEVGHGEEEIIPLRLVPFIISGTWLTHLFGGSAGREGVAVQIGATFSHWVGKRLPIKNASSIFLVTGMAAGFAGLFETPIAAILFAMEVLVAGSLEYQSLFPAFTASFTASSVSKALGLEKFSFALSSKVVFDLSIFWKLIVLGIIFGMVGGAFAWCLKLSKRKIGNRLKNPMIRIAIIGVCLSVLFLLFYKGRYSGLGTNLIQNSFYGGEIYSFDWLLKFILTILTLSAGFQGGEVTPLFSIGASLGVLLAGFFNLPIELVAALGYASVFGSATNTFFAPVFIGAEVFGYSYLPYFFVVCAISYIFNMDKSIYSLQKISTKQ</sequence>
<dbReference type="PANTHER" id="PTHR43427">
    <property type="entry name" value="CHLORIDE CHANNEL PROTEIN CLC-E"/>
    <property type="match status" value="1"/>
</dbReference>
<comment type="subcellular location">
    <subcellularLocation>
        <location evidence="1">Membrane</location>
        <topology evidence="1">Multi-pass membrane protein</topology>
    </subcellularLocation>
</comment>